<evidence type="ECO:0000256" key="3">
    <source>
        <dbReference type="ARBA" id="ARBA00022475"/>
    </source>
</evidence>
<evidence type="ECO:0000256" key="5">
    <source>
        <dbReference type="ARBA" id="ARBA00022989"/>
    </source>
</evidence>
<feature type="transmembrane region" description="Helical" evidence="7">
    <location>
        <begin position="148"/>
        <end position="169"/>
    </location>
</feature>
<dbReference type="InterPro" id="IPR002528">
    <property type="entry name" value="MATE_fam"/>
</dbReference>
<comment type="caution">
    <text evidence="8">The sequence shown here is derived from an EMBL/GenBank/DDBJ whole genome shotgun (WGS) entry which is preliminary data.</text>
</comment>
<protein>
    <submittedName>
        <fullName evidence="8">MATE family efflux transporter</fullName>
    </submittedName>
</protein>
<dbReference type="PANTHER" id="PTHR43549">
    <property type="entry name" value="MULTIDRUG RESISTANCE PROTEIN YPNP-RELATED"/>
    <property type="match status" value="1"/>
</dbReference>
<keyword evidence="2" id="KW-0813">Transport</keyword>
<dbReference type="PIRSF" id="PIRSF006603">
    <property type="entry name" value="DinF"/>
    <property type="match status" value="1"/>
</dbReference>
<feature type="transmembrane region" description="Helical" evidence="7">
    <location>
        <begin position="247"/>
        <end position="272"/>
    </location>
</feature>
<feature type="transmembrane region" description="Helical" evidence="7">
    <location>
        <begin position="366"/>
        <end position="387"/>
    </location>
</feature>
<keyword evidence="3" id="KW-1003">Cell membrane</keyword>
<feature type="transmembrane region" description="Helical" evidence="7">
    <location>
        <begin position="103"/>
        <end position="128"/>
    </location>
</feature>
<evidence type="ECO:0000256" key="2">
    <source>
        <dbReference type="ARBA" id="ARBA00022448"/>
    </source>
</evidence>
<sequence>MDAECRGKKTQVNGITEGSIFGQLLLFFFPILFGTFFQQLYNTADAVVVGRFVGKQALAAVGGTTSTLINLMVGFFVGLSSGATVVISQYYGAKKADKVHWAVHTSVAFSLIGGICFMVIGLVGARWALTAMHTPEDVMDHAVTYIRIYFLGMIPNLLYNMGAGILRAVGDSKRPLYFLIGSCFVNIVLDVLLVAGFHMGVGGAALATISSQLFSAIMVIWCLTHTEDMYKVEWKKVKIDGRMLQRIVRIGIPAGMQSVMYNISNIIIQAGVNNLGTDNVTAWATYGKVDGLYWMMINALGISVTTFVGQNFGARRMDRVRKGAGACMAIGVILTAAVSIGLYFWGYLFVELFTADQQVQQISMDLIRFMAPTYITYITIEILSGTLRGVGDAWMPLIITGIGVCLVRVLWIICAMPHFQSILAAAFCYPLTWTLSSIAFVVYYYFFSSLKRVDLKKILLKRRYR</sequence>
<dbReference type="CDD" id="cd13138">
    <property type="entry name" value="MATE_yoeA_like"/>
    <property type="match status" value="1"/>
</dbReference>
<dbReference type="EMBL" id="BAABXL010000001">
    <property type="protein sequence ID" value="GAA6269778.1"/>
    <property type="molecule type" value="Genomic_DNA"/>
</dbReference>
<feature type="transmembrane region" description="Helical" evidence="7">
    <location>
        <begin position="204"/>
        <end position="226"/>
    </location>
</feature>
<evidence type="ECO:0000313" key="8">
    <source>
        <dbReference type="EMBL" id="GAA6269778.1"/>
    </source>
</evidence>
<proteinExistence type="predicted"/>
<organism evidence="8 9">
    <name type="scientific">Enterocloster alcoholdehydrogenati</name>
    <dbReference type="NCBI Taxonomy" id="2547410"/>
    <lineage>
        <taxon>Bacteria</taxon>
        <taxon>Bacillati</taxon>
        <taxon>Bacillota</taxon>
        <taxon>Clostridia</taxon>
        <taxon>Lachnospirales</taxon>
        <taxon>Lachnospiraceae</taxon>
        <taxon>Enterocloster</taxon>
    </lineage>
</organism>
<keyword evidence="5 7" id="KW-1133">Transmembrane helix</keyword>
<evidence type="ECO:0000256" key="4">
    <source>
        <dbReference type="ARBA" id="ARBA00022692"/>
    </source>
</evidence>
<evidence type="ECO:0000256" key="1">
    <source>
        <dbReference type="ARBA" id="ARBA00004651"/>
    </source>
</evidence>
<dbReference type="InterPro" id="IPR052031">
    <property type="entry name" value="Membrane_Transporter-Flippase"/>
</dbReference>
<feature type="transmembrane region" description="Helical" evidence="7">
    <location>
        <begin position="324"/>
        <end position="346"/>
    </location>
</feature>
<gene>
    <name evidence="8" type="ORF">F130042H8_28380</name>
</gene>
<feature type="transmembrane region" description="Helical" evidence="7">
    <location>
        <begin position="68"/>
        <end position="91"/>
    </location>
</feature>
<name>A0ABQ0B0G3_9FIRM</name>
<feature type="transmembrane region" description="Helical" evidence="7">
    <location>
        <begin position="176"/>
        <end position="198"/>
    </location>
</feature>
<dbReference type="Pfam" id="PF01554">
    <property type="entry name" value="MatE"/>
    <property type="match status" value="2"/>
</dbReference>
<feature type="transmembrane region" description="Helical" evidence="7">
    <location>
        <begin position="292"/>
        <end position="312"/>
    </location>
</feature>
<feature type="transmembrane region" description="Helical" evidence="7">
    <location>
        <begin position="394"/>
        <end position="413"/>
    </location>
</feature>
<dbReference type="InterPro" id="IPR048279">
    <property type="entry name" value="MdtK-like"/>
</dbReference>
<feature type="transmembrane region" description="Helical" evidence="7">
    <location>
        <begin position="20"/>
        <end position="41"/>
    </location>
</feature>
<keyword evidence="4 7" id="KW-0812">Transmembrane</keyword>
<feature type="transmembrane region" description="Helical" evidence="7">
    <location>
        <begin position="419"/>
        <end position="447"/>
    </location>
</feature>
<evidence type="ECO:0000256" key="6">
    <source>
        <dbReference type="ARBA" id="ARBA00023136"/>
    </source>
</evidence>
<reference evidence="8 9" key="1">
    <citation type="submission" date="2024-04" db="EMBL/GenBank/DDBJ databases">
        <title>Defined microbial consortia suppress multidrug-resistant proinflammatory Enterobacteriaceae via ecological control.</title>
        <authorList>
            <person name="Furuichi M."/>
            <person name="Kawaguchi T."/>
            <person name="Pust M."/>
            <person name="Yasuma K."/>
            <person name="Plichta D."/>
            <person name="Hasegawa N."/>
            <person name="Ohya T."/>
            <person name="Bhattarai S."/>
            <person name="Sasajima S."/>
            <person name="Aoto Y."/>
            <person name="Tuganbaev T."/>
            <person name="Yaginuma M."/>
            <person name="Ueda M."/>
            <person name="Okahashi N."/>
            <person name="Amafuji K."/>
            <person name="Kiridooshi Y."/>
            <person name="Sugita K."/>
            <person name="Strazar M."/>
            <person name="Skelly A."/>
            <person name="Suda W."/>
            <person name="Hattori M."/>
            <person name="Nakamoto N."/>
            <person name="Caballero S."/>
            <person name="Norman J."/>
            <person name="Olle B."/>
            <person name="Tanoue T."/>
            <person name="Arita M."/>
            <person name="Bucci V."/>
            <person name="Atarashi K."/>
            <person name="Xavier R."/>
            <person name="Honda K."/>
        </authorList>
    </citation>
    <scope>NUCLEOTIDE SEQUENCE [LARGE SCALE GENOMIC DNA]</scope>
    <source>
        <strain evidence="9">f13</strain>
    </source>
</reference>
<dbReference type="NCBIfam" id="TIGR00797">
    <property type="entry name" value="matE"/>
    <property type="match status" value="1"/>
</dbReference>
<accession>A0ABQ0B0G3</accession>
<dbReference type="RefSeq" id="WP_176254470.1">
    <property type="nucleotide sequence ID" value="NZ_BAABXL010000001.1"/>
</dbReference>
<evidence type="ECO:0000256" key="7">
    <source>
        <dbReference type="SAM" id="Phobius"/>
    </source>
</evidence>
<dbReference type="PANTHER" id="PTHR43549:SF3">
    <property type="entry name" value="MULTIDRUG RESISTANCE PROTEIN YPNP-RELATED"/>
    <property type="match status" value="1"/>
</dbReference>
<keyword evidence="6 7" id="KW-0472">Membrane</keyword>
<evidence type="ECO:0000313" key="9">
    <source>
        <dbReference type="Proteomes" id="UP001600894"/>
    </source>
</evidence>
<comment type="subcellular location">
    <subcellularLocation>
        <location evidence="1">Cell membrane</location>
        <topology evidence="1">Multi-pass membrane protein</topology>
    </subcellularLocation>
</comment>
<keyword evidence="9" id="KW-1185">Reference proteome</keyword>
<dbReference type="Proteomes" id="UP001600894">
    <property type="component" value="Unassembled WGS sequence"/>
</dbReference>